<sequence>SLKIYDPASQEGTNPCHGPDRGGCPHLCLPVSPTTRVCKCATGYAQDPTNETNCIGVSEFLMYSINWEIRGLPIPSPDSPPPVLGPISRVSMATSVDFEYCLAVDWVAHNLYWTDLKMKVIETCRTNGSFRYVVIPTGLDSPYSVAVDPPKGLLFWSDTGKQPSISRSALDGTSRAVVTDTVAGGVNDIALDYEVR</sequence>
<dbReference type="Proteomes" id="UP001558652">
    <property type="component" value="Unassembled WGS sequence"/>
</dbReference>
<dbReference type="InterPro" id="IPR011042">
    <property type="entry name" value="6-blade_b-propeller_TolB-like"/>
</dbReference>
<dbReference type="SUPFAM" id="SSF57196">
    <property type="entry name" value="EGF/Laminin"/>
    <property type="match status" value="1"/>
</dbReference>
<keyword evidence="1" id="KW-0245">EGF-like domain</keyword>
<feature type="non-terminal residue" evidence="4">
    <location>
        <position position="1"/>
    </location>
</feature>
<dbReference type="PANTHER" id="PTHR46513">
    <property type="entry name" value="VITELLOGENIN RECEPTOR-LIKE PROTEIN-RELATED-RELATED"/>
    <property type="match status" value="1"/>
</dbReference>
<dbReference type="Gene3D" id="2.10.25.10">
    <property type="entry name" value="Laminin"/>
    <property type="match status" value="1"/>
</dbReference>
<evidence type="ECO:0000256" key="3">
    <source>
        <dbReference type="PROSITE-ProRule" id="PRU00461"/>
    </source>
</evidence>
<gene>
    <name evidence="4" type="ORF">AAG570_007275</name>
</gene>
<keyword evidence="2" id="KW-0677">Repeat</keyword>
<evidence type="ECO:0000313" key="4">
    <source>
        <dbReference type="EMBL" id="KAL1115244.1"/>
    </source>
</evidence>
<dbReference type="AlphaFoldDB" id="A0ABD0YH77"/>
<keyword evidence="5" id="KW-1185">Reference proteome</keyword>
<dbReference type="InterPro" id="IPR000033">
    <property type="entry name" value="LDLR_classB_rpt"/>
</dbReference>
<dbReference type="Pfam" id="PF00058">
    <property type="entry name" value="Ldl_recept_b"/>
    <property type="match status" value="1"/>
</dbReference>
<dbReference type="SUPFAM" id="SSF63825">
    <property type="entry name" value="YWTD domain"/>
    <property type="match status" value="1"/>
</dbReference>
<dbReference type="PROSITE" id="PS51120">
    <property type="entry name" value="LDLRB"/>
    <property type="match status" value="2"/>
</dbReference>
<dbReference type="InterPro" id="IPR050778">
    <property type="entry name" value="Cueball_EGF_LRP_Nidogen"/>
</dbReference>
<organism evidence="4 5">
    <name type="scientific">Ranatra chinensis</name>
    <dbReference type="NCBI Taxonomy" id="642074"/>
    <lineage>
        <taxon>Eukaryota</taxon>
        <taxon>Metazoa</taxon>
        <taxon>Ecdysozoa</taxon>
        <taxon>Arthropoda</taxon>
        <taxon>Hexapoda</taxon>
        <taxon>Insecta</taxon>
        <taxon>Pterygota</taxon>
        <taxon>Neoptera</taxon>
        <taxon>Paraneoptera</taxon>
        <taxon>Hemiptera</taxon>
        <taxon>Heteroptera</taxon>
        <taxon>Panheteroptera</taxon>
        <taxon>Nepomorpha</taxon>
        <taxon>Nepidae</taxon>
        <taxon>Ranatrinae</taxon>
        <taxon>Ranatra</taxon>
    </lineage>
</organism>
<dbReference type="Gene3D" id="2.120.10.30">
    <property type="entry name" value="TolB, C-terminal domain"/>
    <property type="match status" value="1"/>
</dbReference>
<feature type="repeat" description="LDL-receptor class B" evidence="3">
    <location>
        <begin position="109"/>
        <end position="151"/>
    </location>
</feature>
<dbReference type="SMART" id="SM00135">
    <property type="entry name" value="LY"/>
    <property type="match status" value="2"/>
</dbReference>
<name>A0ABD0YH77_9HEMI</name>
<feature type="repeat" description="LDL-receptor class B" evidence="3">
    <location>
        <begin position="152"/>
        <end position="195"/>
    </location>
</feature>
<evidence type="ECO:0000256" key="2">
    <source>
        <dbReference type="ARBA" id="ARBA00022737"/>
    </source>
</evidence>
<accession>A0ABD0YH77</accession>
<dbReference type="PANTHER" id="PTHR46513:SF37">
    <property type="entry name" value="LDL RECEPTOR RELATED PROTEIN 1-RELATED"/>
    <property type="match status" value="1"/>
</dbReference>
<dbReference type="EMBL" id="JBFDAA010000020">
    <property type="protein sequence ID" value="KAL1115244.1"/>
    <property type="molecule type" value="Genomic_DNA"/>
</dbReference>
<evidence type="ECO:0000313" key="5">
    <source>
        <dbReference type="Proteomes" id="UP001558652"/>
    </source>
</evidence>
<reference evidence="4 5" key="1">
    <citation type="submission" date="2024-07" db="EMBL/GenBank/DDBJ databases">
        <title>Chromosome-level genome assembly of the water stick insect Ranatra chinensis (Heteroptera: Nepidae).</title>
        <authorList>
            <person name="Liu X."/>
        </authorList>
    </citation>
    <scope>NUCLEOTIDE SEQUENCE [LARGE SCALE GENOMIC DNA]</scope>
    <source>
        <strain evidence="4">Cailab_2021Rc</strain>
        <tissue evidence="4">Muscle</tissue>
    </source>
</reference>
<proteinExistence type="predicted"/>
<evidence type="ECO:0000256" key="1">
    <source>
        <dbReference type="ARBA" id="ARBA00022536"/>
    </source>
</evidence>
<protein>
    <submittedName>
        <fullName evidence="4">Uncharacterized protein</fullName>
    </submittedName>
</protein>
<comment type="caution">
    <text evidence="4">The sequence shown here is derived from an EMBL/GenBank/DDBJ whole genome shotgun (WGS) entry which is preliminary data.</text>
</comment>